<proteinExistence type="predicted"/>
<reference evidence="2 4" key="1">
    <citation type="journal article" date="2020" name="Stud. Mycol.">
        <title>101 Dothideomycetes genomes: a test case for predicting lifestyles and emergence of pathogens.</title>
        <authorList>
            <person name="Haridas S."/>
            <person name="Albert R."/>
            <person name="Binder M."/>
            <person name="Bloem J."/>
            <person name="Labutti K."/>
            <person name="Salamov A."/>
            <person name="Andreopoulos B."/>
            <person name="Baker S."/>
            <person name="Barry K."/>
            <person name="Bills G."/>
            <person name="Bluhm B."/>
            <person name="Cannon C."/>
            <person name="Castanera R."/>
            <person name="Culley D."/>
            <person name="Daum C."/>
            <person name="Ezra D."/>
            <person name="Gonzalez J."/>
            <person name="Henrissat B."/>
            <person name="Kuo A."/>
            <person name="Liang C."/>
            <person name="Lipzen A."/>
            <person name="Lutzoni F."/>
            <person name="Magnuson J."/>
            <person name="Mondo S."/>
            <person name="Nolan M."/>
            <person name="Ohm R."/>
            <person name="Pangilinan J."/>
            <person name="Park H.-J."/>
            <person name="Ramirez L."/>
            <person name="Alfaro M."/>
            <person name="Sun H."/>
            <person name="Tritt A."/>
            <person name="Yoshinaga Y."/>
            <person name="Zwiers L.-H."/>
            <person name="Turgeon B."/>
            <person name="Goodwin S."/>
            <person name="Spatafora J."/>
            <person name="Crous P."/>
            <person name="Grigoriev I."/>
        </authorList>
    </citation>
    <scope>NUCLEOTIDE SEQUENCE</scope>
    <source>
        <strain evidence="2 4">CBS 304.34</strain>
    </source>
</reference>
<evidence type="ECO:0000313" key="3">
    <source>
        <dbReference type="Proteomes" id="UP000504636"/>
    </source>
</evidence>
<feature type="chain" id="PRO_5044629459" evidence="1">
    <location>
        <begin position="21"/>
        <end position="72"/>
    </location>
</feature>
<evidence type="ECO:0000313" key="4">
    <source>
        <dbReference type="RefSeq" id="XP_033579888.1"/>
    </source>
</evidence>
<dbReference type="GeneID" id="54460240"/>
<organism evidence="2">
    <name type="scientific">Mytilinidion resinicola</name>
    <dbReference type="NCBI Taxonomy" id="574789"/>
    <lineage>
        <taxon>Eukaryota</taxon>
        <taxon>Fungi</taxon>
        <taxon>Dikarya</taxon>
        <taxon>Ascomycota</taxon>
        <taxon>Pezizomycotina</taxon>
        <taxon>Dothideomycetes</taxon>
        <taxon>Pleosporomycetidae</taxon>
        <taxon>Mytilinidiales</taxon>
        <taxon>Mytilinidiaceae</taxon>
        <taxon>Mytilinidion</taxon>
    </lineage>
</organism>
<gene>
    <name evidence="2 4" type="ORF">BDZ99DRAFT_460258</name>
</gene>
<reference evidence="4" key="3">
    <citation type="submission" date="2025-04" db="UniProtKB">
        <authorList>
            <consortium name="RefSeq"/>
        </authorList>
    </citation>
    <scope>IDENTIFICATION</scope>
    <source>
        <strain evidence="4">CBS 304.34</strain>
    </source>
</reference>
<accession>A0A6A6YY54</accession>
<keyword evidence="3" id="KW-1185">Reference proteome</keyword>
<dbReference type="AlphaFoldDB" id="A0A6A6YY54"/>
<evidence type="ECO:0000313" key="2">
    <source>
        <dbReference type="EMBL" id="KAF2812924.1"/>
    </source>
</evidence>
<name>A0A6A6YY54_9PEZI</name>
<dbReference type="RefSeq" id="XP_033579888.1">
    <property type="nucleotide sequence ID" value="XM_033719347.1"/>
</dbReference>
<keyword evidence="1" id="KW-0732">Signal</keyword>
<protein>
    <submittedName>
        <fullName evidence="2 4">Uncharacterized protein</fullName>
    </submittedName>
</protein>
<evidence type="ECO:0000256" key="1">
    <source>
        <dbReference type="SAM" id="SignalP"/>
    </source>
</evidence>
<sequence length="72" mass="7422">MHSSTLLSTLFLLLASTALAKPAPDPTCSFGAWTCDADTTSIMNCGASGWVITAMCNFGCCRSTGTNAYCGC</sequence>
<dbReference type="Proteomes" id="UP000504636">
    <property type="component" value="Unplaced"/>
</dbReference>
<reference evidence="4" key="2">
    <citation type="submission" date="2020-04" db="EMBL/GenBank/DDBJ databases">
        <authorList>
            <consortium name="NCBI Genome Project"/>
        </authorList>
    </citation>
    <scope>NUCLEOTIDE SEQUENCE</scope>
    <source>
        <strain evidence="4">CBS 304.34</strain>
    </source>
</reference>
<dbReference type="EMBL" id="MU003696">
    <property type="protein sequence ID" value="KAF2812924.1"/>
    <property type="molecule type" value="Genomic_DNA"/>
</dbReference>
<feature type="signal peptide" evidence="1">
    <location>
        <begin position="1"/>
        <end position="20"/>
    </location>
</feature>